<keyword evidence="3" id="KW-1185">Reference proteome</keyword>
<protein>
    <recommendedName>
        <fullName evidence="1">Myb/SANT-like DNA-binding domain-containing protein</fullName>
    </recommendedName>
</protein>
<evidence type="ECO:0000313" key="3">
    <source>
        <dbReference type="Proteomes" id="UP001566132"/>
    </source>
</evidence>
<name>A0ABD1E5L9_HYPHA</name>
<gene>
    <name evidence="2" type="ORF">ABEB36_014160</name>
</gene>
<dbReference type="InterPro" id="IPR044822">
    <property type="entry name" value="Myb_DNA-bind_4"/>
</dbReference>
<dbReference type="EMBL" id="JBDJPC010000012">
    <property type="protein sequence ID" value="KAL1489227.1"/>
    <property type="molecule type" value="Genomic_DNA"/>
</dbReference>
<comment type="caution">
    <text evidence="2">The sequence shown here is derived from an EMBL/GenBank/DDBJ whole genome shotgun (WGS) entry which is preliminary data.</text>
</comment>
<dbReference type="Pfam" id="PF13837">
    <property type="entry name" value="Myb_DNA-bind_4"/>
    <property type="match status" value="1"/>
</dbReference>
<feature type="domain" description="Myb/SANT-like DNA-binding" evidence="1">
    <location>
        <begin position="25"/>
        <end position="114"/>
    </location>
</feature>
<organism evidence="2 3">
    <name type="scientific">Hypothenemus hampei</name>
    <name type="common">Coffee berry borer</name>
    <dbReference type="NCBI Taxonomy" id="57062"/>
    <lineage>
        <taxon>Eukaryota</taxon>
        <taxon>Metazoa</taxon>
        <taxon>Ecdysozoa</taxon>
        <taxon>Arthropoda</taxon>
        <taxon>Hexapoda</taxon>
        <taxon>Insecta</taxon>
        <taxon>Pterygota</taxon>
        <taxon>Neoptera</taxon>
        <taxon>Endopterygota</taxon>
        <taxon>Coleoptera</taxon>
        <taxon>Polyphaga</taxon>
        <taxon>Cucujiformia</taxon>
        <taxon>Curculionidae</taxon>
        <taxon>Scolytinae</taxon>
        <taxon>Hypothenemus</taxon>
    </lineage>
</organism>
<accession>A0ABD1E5L9</accession>
<dbReference type="PANTHER" id="PTHR47595">
    <property type="entry name" value="HEAT SHOCK 70 KDA PROTEIN 14"/>
    <property type="match status" value="1"/>
</dbReference>
<evidence type="ECO:0000259" key="1">
    <source>
        <dbReference type="Pfam" id="PF13837"/>
    </source>
</evidence>
<proteinExistence type="predicted"/>
<evidence type="ECO:0000313" key="2">
    <source>
        <dbReference type="EMBL" id="KAL1489227.1"/>
    </source>
</evidence>
<dbReference type="AlphaFoldDB" id="A0ABD1E5L9"/>
<dbReference type="Gene3D" id="1.10.10.60">
    <property type="entry name" value="Homeodomain-like"/>
    <property type="match status" value="1"/>
</dbReference>
<dbReference type="PANTHER" id="PTHR47595:SF1">
    <property type="entry name" value="MYB_SANT-LIKE DNA-BINDING DOMAIN-CONTAINING PROTEIN"/>
    <property type="match status" value="1"/>
</dbReference>
<sequence length="207" mass="24405">MSEGSFGEFIVIQTDTNEKKEYADFWTINSTKMLIDLYKSHRSKVGTLQMRNFKYMWEKISIELSRMLNTPVSAKHAENKWKVLERRYKAYIDNNKATGRGRKTFEFFEEMNAIYGTKRNVVPEILLSSTTPVPPRLINDAQDIFGDDIQLNNSDKNIHNTGLVTTPTTLRQTKEQIREDRSVYQEKRIKLTEEKLKILERRNEILY</sequence>
<reference evidence="2 3" key="1">
    <citation type="submission" date="2024-05" db="EMBL/GenBank/DDBJ databases">
        <title>Genetic variation in Jamaican populations of the coffee berry borer (Hypothenemus hampei).</title>
        <authorList>
            <person name="Errbii M."/>
            <person name="Myrie A."/>
        </authorList>
    </citation>
    <scope>NUCLEOTIDE SEQUENCE [LARGE SCALE GENOMIC DNA]</scope>
    <source>
        <strain evidence="2">JA-Hopewell-2020-01-JO</strain>
        <tissue evidence="2">Whole body</tissue>
    </source>
</reference>
<dbReference type="Proteomes" id="UP001566132">
    <property type="component" value="Unassembled WGS sequence"/>
</dbReference>